<protein>
    <submittedName>
        <fullName evidence="2">Prohibitin domain-containing protein</fullName>
    </submittedName>
</protein>
<reference evidence="2" key="1">
    <citation type="submission" date="2018-10" db="EMBL/GenBank/DDBJ databases">
        <title>Hidden diversity of soil giant viruses.</title>
        <authorList>
            <person name="Schulz F."/>
            <person name="Alteio L."/>
            <person name="Goudeau D."/>
            <person name="Ryan E.M."/>
            <person name="Malmstrom R.R."/>
            <person name="Blanchard J."/>
            <person name="Woyke T."/>
        </authorList>
    </citation>
    <scope>NUCLEOTIDE SEQUENCE</scope>
    <source>
        <strain evidence="2">HAV1</strain>
    </source>
</reference>
<accession>A0A3G5A4K1</accession>
<name>A0A3G5A4K1_9VIRU</name>
<proteinExistence type="predicted"/>
<evidence type="ECO:0000256" key="1">
    <source>
        <dbReference type="SAM" id="MobiDB-lite"/>
    </source>
</evidence>
<evidence type="ECO:0000313" key="2">
    <source>
        <dbReference type="EMBL" id="AYV80399.1"/>
    </source>
</evidence>
<organism evidence="2">
    <name type="scientific">Harvfovirus sp</name>
    <dbReference type="NCBI Taxonomy" id="2487768"/>
    <lineage>
        <taxon>Viruses</taxon>
        <taxon>Varidnaviria</taxon>
        <taxon>Bamfordvirae</taxon>
        <taxon>Nucleocytoviricota</taxon>
        <taxon>Megaviricetes</taxon>
        <taxon>Imitervirales</taxon>
        <taxon>Mimiviridae</taxon>
        <taxon>Klosneuvirinae</taxon>
    </lineage>
</organism>
<dbReference type="EMBL" id="MK072243">
    <property type="protein sequence ID" value="AYV80399.1"/>
    <property type="molecule type" value="Genomic_DNA"/>
</dbReference>
<sequence>MAATKVVDMPMEATMSAKATPVETKEETKEGDFDISTLRKFNAKEVIIENPEAIVSNLAHECKLEDLLIKPNVDDSKELTAQIMQIVNVAGLAPYLSSVGSTVIDPGMLGIISHNGAIEVAGPGRWAKLNPRASWVKFVNLTDAYISYGSLTIIRIPKGQYGLAVENGKALILAEGMHVRNSRMFMMRKDEEGKLTLKYANSEVITNGTISIIRVPVGFYGKVLENNVPKLLRSGNYATDSNYFTYAGSVSIDSDHIEYNMIHVVRVPKASMTFCRINNKPAMLKEGTYTFNIPQFKLDNTLPLVSESISYTSITRFFVKQGQIAKAWYRSKPIFITAPGIYEIDDTNFVFVECVPSTTKIITLGSRNRFIVYAGEIGLALENNVGKFFDTPGIYERDDPNFVFKECVPLSTNKISIGSKMRIIVRDGEVGESYLSGNLDILKPGVHVFDTNERVFKNFIPKTQQCVDLGDEKTGLSTFDTVEFVPIGVKAEIFYTIEKPEIALVVVGDEKMIKKRIKDTGLSTLNSIMRSTPLNKVSQSKVINTKGEREIKMGMDPFSKSSEPLIFDQIHDKVIAKMHDTFMEKYGLNIANIQIGDFQILNKELVKNISDNALTTAKTETERANLEGIREIKVAQQDQEAMIIKLKAHAEADRLKTETESKTKSSIMNAEAAARENSIRIGNQAEAEASRILTIATAEAKSIELKAGAEAKAIELMAAAEKKRAEALASTDIGGRLAMMKVQADAAAKCFEKTDKVFYYIPAGTGMGGMSSGLFGLPGMPMMSLMPERAAAPAAAPHDLHD</sequence>
<feature type="region of interest" description="Disordered" evidence="1">
    <location>
        <begin position="1"/>
        <end position="30"/>
    </location>
</feature>
<gene>
    <name evidence="2" type="ORF">Harvfovirus1_24</name>
</gene>